<dbReference type="PANTHER" id="PTHR43133:SF51">
    <property type="entry name" value="RNA POLYMERASE SIGMA FACTOR"/>
    <property type="match status" value="1"/>
</dbReference>
<dbReference type="Proteomes" id="UP001623661">
    <property type="component" value="Unassembled WGS sequence"/>
</dbReference>
<evidence type="ECO:0000313" key="8">
    <source>
        <dbReference type="EMBL" id="MFL0266530.1"/>
    </source>
</evidence>
<dbReference type="Gene3D" id="1.10.1740.10">
    <property type="match status" value="1"/>
</dbReference>
<accession>A0ABW8TNI8</accession>
<proteinExistence type="inferred from homology"/>
<dbReference type="Pfam" id="PF04542">
    <property type="entry name" value="Sigma70_r2"/>
    <property type="match status" value="1"/>
</dbReference>
<dbReference type="PANTHER" id="PTHR43133">
    <property type="entry name" value="RNA POLYMERASE ECF-TYPE SIGMA FACTO"/>
    <property type="match status" value="1"/>
</dbReference>
<dbReference type="Pfam" id="PF04545">
    <property type="entry name" value="Sigma70_r4"/>
    <property type="match status" value="1"/>
</dbReference>
<dbReference type="InterPro" id="IPR036388">
    <property type="entry name" value="WH-like_DNA-bd_sf"/>
</dbReference>
<evidence type="ECO:0000313" key="9">
    <source>
        <dbReference type="Proteomes" id="UP001623661"/>
    </source>
</evidence>
<protein>
    <submittedName>
        <fullName evidence="8">RNA polymerase sigma factor</fullName>
    </submittedName>
</protein>
<dbReference type="InterPro" id="IPR013325">
    <property type="entry name" value="RNA_pol_sigma_r2"/>
</dbReference>
<organism evidence="8 9">
    <name type="scientific">Candidatus Clostridium radicumherbarum</name>
    <dbReference type="NCBI Taxonomy" id="3381662"/>
    <lineage>
        <taxon>Bacteria</taxon>
        <taxon>Bacillati</taxon>
        <taxon>Bacillota</taxon>
        <taxon>Clostridia</taxon>
        <taxon>Eubacteriales</taxon>
        <taxon>Clostridiaceae</taxon>
        <taxon>Clostridium</taxon>
    </lineage>
</organism>
<sequence length="184" mass="22148">MEEDLKLVLEILKGNIDSFNILVNKYELSILRFVYNTVKDKEAAEDITQEVFITVYNKLYTFNKEYKFSNWLYQIARNKCIDYIRKYKRVYEANVEEVGEMVSKEISPEQSTEFKEVKRLVESFIETLSDTDKQIILLRYSDENMTFSDIAEVLRLGESVVKKRYYKTRERFREYRIIKETGCR</sequence>
<feature type="domain" description="RNA polymerase sigma-70 region 2" evidence="6">
    <location>
        <begin position="22"/>
        <end position="89"/>
    </location>
</feature>
<dbReference type="EMBL" id="JBJHZY010000001">
    <property type="protein sequence ID" value="MFL0266530.1"/>
    <property type="molecule type" value="Genomic_DNA"/>
</dbReference>
<keyword evidence="9" id="KW-1185">Reference proteome</keyword>
<keyword evidence="2" id="KW-0805">Transcription regulation</keyword>
<reference evidence="8 9" key="1">
    <citation type="submission" date="2024-11" db="EMBL/GenBank/DDBJ databases">
        <authorList>
            <person name="Heng Y.C."/>
            <person name="Lim A.C.H."/>
            <person name="Lee J.K.Y."/>
            <person name="Kittelmann S."/>
        </authorList>
    </citation>
    <scope>NUCLEOTIDE SEQUENCE [LARGE SCALE GENOMIC DNA]</scope>
    <source>
        <strain evidence="8 9">WILCCON 0202</strain>
    </source>
</reference>
<keyword evidence="3" id="KW-0731">Sigma factor</keyword>
<keyword evidence="4" id="KW-0238">DNA-binding</keyword>
<evidence type="ECO:0000256" key="3">
    <source>
        <dbReference type="ARBA" id="ARBA00023082"/>
    </source>
</evidence>
<evidence type="ECO:0000256" key="5">
    <source>
        <dbReference type="ARBA" id="ARBA00023163"/>
    </source>
</evidence>
<evidence type="ECO:0000259" key="6">
    <source>
        <dbReference type="Pfam" id="PF04542"/>
    </source>
</evidence>
<dbReference type="InterPro" id="IPR013324">
    <property type="entry name" value="RNA_pol_sigma_r3/r4-like"/>
</dbReference>
<dbReference type="SUPFAM" id="SSF88946">
    <property type="entry name" value="Sigma2 domain of RNA polymerase sigma factors"/>
    <property type="match status" value="1"/>
</dbReference>
<dbReference type="SUPFAM" id="SSF88659">
    <property type="entry name" value="Sigma3 and sigma4 domains of RNA polymerase sigma factors"/>
    <property type="match status" value="1"/>
</dbReference>
<evidence type="ECO:0000256" key="4">
    <source>
        <dbReference type="ARBA" id="ARBA00023125"/>
    </source>
</evidence>
<dbReference type="InterPro" id="IPR039425">
    <property type="entry name" value="RNA_pol_sigma-70-like"/>
</dbReference>
<dbReference type="Gene3D" id="1.10.10.10">
    <property type="entry name" value="Winged helix-like DNA-binding domain superfamily/Winged helix DNA-binding domain"/>
    <property type="match status" value="1"/>
</dbReference>
<comment type="similarity">
    <text evidence="1">Belongs to the sigma-70 factor family. ECF subfamily.</text>
</comment>
<feature type="domain" description="RNA polymerase sigma-70 region 4" evidence="7">
    <location>
        <begin position="125"/>
        <end position="173"/>
    </location>
</feature>
<dbReference type="RefSeq" id="WP_406763160.1">
    <property type="nucleotide sequence ID" value="NZ_JBJHZY010000001.1"/>
</dbReference>
<dbReference type="InterPro" id="IPR007627">
    <property type="entry name" value="RNA_pol_sigma70_r2"/>
</dbReference>
<name>A0ABW8TNI8_9CLOT</name>
<gene>
    <name evidence="8" type="ORF">ACJDUH_00355</name>
</gene>
<dbReference type="NCBIfam" id="TIGR02937">
    <property type="entry name" value="sigma70-ECF"/>
    <property type="match status" value="1"/>
</dbReference>
<comment type="caution">
    <text evidence="8">The sequence shown here is derived from an EMBL/GenBank/DDBJ whole genome shotgun (WGS) entry which is preliminary data.</text>
</comment>
<evidence type="ECO:0000256" key="1">
    <source>
        <dbReference type="ARBA" id="ARBA00010641"/>
    </source>
</evidence>
<evidence type="ECO:0000256" key="2">
    <source>
        <dbReference type="ARBA" id="ARBA00023015"/>
    </source>
</evidence>
<dbReference type="InterPro" id="IPR007630">
    <property type="entry name" value="RNA_pol_sigma70_r4"/>
</dbReference>
<dbReference type="InterPro" id="IPR014284">
    <property type="entry name" value="RNA_pol_sigma-70_dom"/>
</dbReference>
<evidence type="ECO:0000259" key="7">
    <source>
        <dbReference type="Pfam" id="PF04545"/>
    </source>
</evidence>
<keyword evidence="5" id="KW-0804">Transcription</keyword>